<keyword evidence="3" id="KW-1003">Cell membrane</keyword>
<feature type="transmembrane region" description="Helical" evidence="9">
    <location>
        <begin position="133"/>
        <end position="151"/>
    </location>
</feature>
<dbReference type="Pfam" id="PF12399">
    <property type="entry name" value="BCA_ABC_TP_C"/>
    <property type="match status" value="1"/>
</dbReference>
<dbReference type="GO" id="GO:0016887">
    <property type="term" value="F:ATP hydrolysis activity"/>
    <property type="evidence" value="ECO:0007669"/>
    <property type="project" value="InterPro"/>
</dbReference>
<dbReference type="PROSITE" id="PS00211">
    <property type="entry name" value="ABC_TRANSPORTER_1"/>
    <property type="match status" value="1"/>
</dbReference>
<dbReference type="Proteomes" id="UP000441586">
    <property type="component" value="Unassembled WGS sequence"/>
</dbReference>
<sequence length="593" mass="62644">MITSPPKHIVVSILGIVALCIGAALVASALGSASERILTVFFISLIAVVGMGVYSGNSGILSFGHLSFMGIGAYASALLTLPVQMKVATLPKLPEWLAGTETGLLTAIAVALVFTSFVALIIGLALNRLEGSAATIATLGLLIIVHGITIGWRDVTRGSQSFFGVPRDTTLWSAAIFCILALIVARLYRDSVSGLRLRAGRENAIAASAVGVHIRRERLIAWVLSAAIMALSGALMAHFLGAFSPKKFYFTDTFLLLAMLIVGGMTTVTGAVAGALTITIVTEVLRRFEGGFSVAGMEIPAVFGTTQIGIGLIILFAMFRKPEGLAGLKELEERFLTGHSIKSKTKDTHVSVAAADPTPLTGDNLTMRFGGLVAVNDVSIEVKPGEIVGLIGPNGSGKTTLLNMLSGVLTPTDGSVQRGDMVLTNAAPHDVANHGIARTFQNIRLFNELTVYQNVLTAALSTLDGKRATERCEAAIVAMGVAQFAENDANTLSYGDQRRVEIARALACEPSLVFLDEPAAGMNREETDELMKTLQTLTSELGLGVLIVDHDLKLINQLCDRIIVLNEGMLIAQGTPAEIRKNPAVIEAYLGHS</sequence>
<dbReference type="PANTHER" id="PTHR45772:SF7">
    <property type="entry name" value="AMINO ACID ABC TRANSPORTER ATP-BINDING PROTEIN"/>
    <property type="match status" value="1"/>
</dbReference>
<dbReference type="SUPFAM" id="SSF52540">
    <property type="entry name" value="P-loop containing nucleoside triphosphate hydrolases"/>
    <property type="match status" value="1"/>
</dbReference>
<dbReference type="GO" id="GO:1903806">
    <property type="term" value="P:L-isoleucine import across plasma membrane"/>
    <property type="evidence" value="ECO:0007669"/>
    <property type="project" value="TreeGrafter"/>
</dbReference>
<dbReference type="Pfam" id="PF00005">
    <property type="entry name" value="ABC_tran"/>
    <property type="match status" value="1"/>
</dbReference>
<feature type="transmembrane region" description="Helical" evidence="9">
    <location>
        <begin position="254"/>
        <end position="278"/>
    </location>
</feature>
<protein>
    <submittedName>
        <fullName evidence="11">ATP-binding cassette domain-containing protein</fullName>
    </submittedName>
</protein>
<feature type="transmembrane region" description="Helical" evidence="9">
    <location>
        <begin position="219"/>
        <end position="242"/>
    </location>
</feature>
<dbReference type="InterPro" id="IPR051120">
    <property type="entry name" value="ABC_AA/LPS_Transport"/>
</dbReference>
<evidence type="ECO:0000256" key="8">
    <source>
        <dbReference type="ARBA" id="ARBA00023136"/>
    </source>
</evidence>
<evidence type="ECO:0000256" key="1">
    <source>
        <dbReference type="ARBA" id="ARBA00004651"/>
    </source>
</evidence>
<keyword evidence="7 9" id="KW-1133">Transmembrane helix</keyword>
<keyword evidence="5" id="KW-0547">Nucleotide-binding</keyword>
<comment type="subcellular location">
    <subcellularLocation>
        <location evidence="1">Cell membrane</location>
        <topology evidence="1">Multi-pass membrane protein</topology>
    </subcellularLocation>
</comment>
<dbReference type="RefSeq" id="WP_158979855.1">
    <property type="nucleotide sequence ID" value="NZ_WSFO01000007.1"/>
</dbReference>
<feature type="transmembrane region" description="Helical" evidence="9">
    <location>
        <begin position="66"/>
        <end position="84"/>
    </location>
</feature>
<dbReference type="CDD" id="cd03219">
    <property type="entry name" value="ABC_Mj1267_LivG_branched"/>
    <property type="match status" value="1"/>
</dbReference>
<feature type="domain" description="ABC transporter" evidence="10">
    <location>
        <begin position="360"/>
        <end position="592"/>
    </location>
</feature>
<dbReference type="InterPro" id="IPR017871">
    <property type="entry name" value="ABC_transporter-like_CS"/>
</dbReference>
<evidence type="ECO:0000256" key="2">
    <source>
        <dbReference type="ARBA" id="ARBA00022448"/>
    </source>
</evidence>
<feature type="transmembrane region" description="Helical" evidence="9">
    <location>
        <begin position="9"/>
        <end position="31"/>
    </location>
</feature>
<evidence type="ECO:0000256" key="5">
    <source>
        <dbReference type="ARBA" id="ARBA00022741"/>
    </source>
</evidence>
<dbReference type="InterPro" id="IPR001851">
    <property type="entry name" value="ABC_transp_permease"/>
</dbReference>
<dbReference type="GO" id="GO:0005886">
    <property type="term" value="C:plasma membrane"/>
    <property type="evidence" value="ECO:0007669"/>
    <property type="project" value="UniProtKB-SubCell"/>
</dbReference>
<evidence type="ECO:0000256" key="9">
    <source>
        <dbReference type="SAM" id="Phobius"/>
    </source>
</evidence>
<evidence type="ECO:0000313" key="12">
    <source>
        <dbReference type="Proteomes" id="UP000441586"/>
    </source>
</evidence>
<dbReference type="Pfam" id="PF02653">
    <property type="entry name" value="BPD_transp_2"/>
    <property type="match status" value="1"/>
</dbReference>
<reference evidence="11 12" key="1">
    <citation type="submission" date="2019-12" db="EMBL/GenBank/DDBJ databases">
        <authorList>
            <person name="Zhang Y.-J."/>
        </authorList>
    </citation>
    <scope>NUCLEOTIDE SEQUENCE [LARGE SCALE GENOMIC DNA]</scope>
    <source>
        <strain evidence="11 12">H18S-6</strain>
    </source>
</reference>
<dbReference type="EMBL" id="WSFO01000007">
    <property type="protein sequence ID" value="KAE9629240.1"/>
    <property type="molecule type" value="Genomic_DNA"/>
</dbReference>
<dbReference type="InterPro" id="IPR032823">
    <property type="entry name" value="BCA_ABC_TP_C"/>
</dbReference>
<dbReference type="CDD" id="cd06581">
    <property type="entry name" value="TM_PBP1_LivM_like"/>
    <property type="match status" value="1"/>
</dbReference>
<keyword evidence="6 11" id="KW-0067">ATP-binding</keyword>
<dbReference type="Gene3D" id="3.40.50.300">
    <property type="entry name" value="P-loop containing nucleotide triphosphate hydrolases"/>
    <property type="match status" value="1"/>
</dbReference>
<dbReference type="GO" id="GO:0005524">
    <property type="term" value="F:ATP binding"/>
    <property type="evidence" value="ECO:0007669"/>
    <property type="project" value="UniProtKB-KW"/>
</dbReference>
<dbReference type="AlphaFoldDB" id="A0A6A4RGF4"/>
<accession>A0A6A4RGF4</accession>
<keyword evidence="8 9" id="KW-0472">Membrane</keyword>
<evidence type="ECO:0000256" key="4">
    <source>
        <dbReference type="ARBA" id="ARBA00022692"/>
    </source>
</evidence>
<proteinExistence type="predicted"/>
<dbReference type="GO" id="GO:0015808">
    <property type="term" value="P:L-alanine transport"/>
    <property type="evidence" value="ECO:0007669"/>
    <property type="project" value="TreeGrafter"/>
</dbReference>
<organism evidence="11 12">
    <name type="scientific">Parasedimentitalea maritima</name>
    <dbReference type="NCBI Taxonomy" id="2578117"/>
    <lineage>
        <taxon>Bacteria</taxon>
        <taxon>Pseudomonadati</taxon>
        <taxon>Pseudomonadota</taxon>
        <taxon>Alphaproteobacteria</taxon>
        <taxon>Rhodobacterales</taxon>
        <taxon>Paracoccaceae</taxon>
        <taxon>Parasedimentitalea</taxon>
    </lineage>
</organism>
<feature type="transmembrane region" description="Helical" evidence="9">
    <location>
        <begin position="171"/>
        <end position="188"/>
    </location>
</feature>
<evidence type="ECO:0000256" key="6">
    <source>
        <dbReference type="ARBA" id="ARBA00022840"/>
    </source>
</evidence>
<dbReference type="PANTHER" id="PTHR45772">
    <property type="entry name" value="CONSERVED COMPONENT OF ABC TRANSPORTER FOR NATURAL AMINO ACIDS-RELATED"/>
    <property type="match status" value="1"/>
</dbReference>
<evidence type="ECO:0000256" key="3">
    <source>
        <dbReference type="ARBA" id="ARBA00022475"/>
    </source>
</evidence>
<keyword evidence="2" id="KW-0813">Transport</keyword>
<evidence type="ECO:0000256" key="7">
    <source>
        <dbReference type="ARBA" id="ARBA00022989"/>
    </source>
</evidence>
<dbReference type="GO" id="GO:0042941">
    <property type="term" value="P:D-alanine transmembrane transport"/>
    <property type="evidence" value="ECO:0007669"/>
    <property type="project" value="TreeGrafter"/>
</dbReference>
<feature type="transmembrane region" description="Helical" evidence="9">
    <location>
        <begin position="37"/>
        <end position="54"/>
    </location>
</feature>
<feature type="transmembrane region" description="Helical" evidence="9">
    <location>
        <begin position="299"/>
        <end position="319"/>
    </location>
</feature>
<evidence type="ECO:0000259" key="10">
    <source>
        <dbReference type="PROSITE" id="PS50893"/>
    </source>
</evidence>
<dbReference type="InterPro" id="IPR003593">
    <property type="entry name" value="AAA+_ATPase"/>
</dbReference>
<feature type="transmembrane region" description="Helical" evidence="9">
    <location>
        <begin position="104"/>
        <end position="126"/>
    </location>
</feature>
<gene>
    <name evidence="11" type="ORF">GP644_12530</name>
</gene>
<dbReference type="GO" id="GO:0005304">
    <property type="term" value="F:L-valine transmembrane transporter activity"/>
    <property type="evidence" value="ECO:0007669"/>
    <property type="project" value="TreeGrafter"/>
</dbReference>
<dbReference type="InterPro" id="IPR003439">
    <property type="entry name" value="ABC_transporter-like_ATP-bd"/>
</dbReference>
<evidence type="ECO:0000313" key="11">
    <source>
        <dbReference type="EMBL" id="KAE9629240.1"/>
    </source>
</evidence>
<dbReference type="InterPro" id="IPR027417">
    <property type="entry name" value="P-loop_NTPase"/>
</dbReference>
<name>A0A6A4RGF4_9RHOB</name>
<dbReference type="PROSITE" id="PS50893">
    <property type="entry name" value="ABC_TRANSPORTER_2"/>
    <property type="match status" value="1"/>
</dbReference>
<dbReference type="InterPro" id="IPR043428">
    <property type="entry name" value="LivM-like"/>
</dbReference>
<dbReference type="SMART" id="SM00382">
    <property type="entry name" value="AAA"/>
    <property type="match status" value="1"/>
</dbReference>
<dbReference type="GO" id="GO:0015192">
    <property type="term" value="F:L-phenylalanine transmembrane transporter activity"/>
    <property type="evidence" value="ECO:0007669"/>
    <property type="project" value="TreeGrafter"/>
</dbReference>
<keyword evidence="4 9" id="KW-0812">Transmembrane</keyword>
<comment type="caution">
    <text evidence="11">The sequence shown here is derived from an EMBL/GenBank/DDBJ whole genome shotgun (WGS) entry which is preliminary data.</text>
</comment>
<dbReference type="GO" id="GO:1903805">
    <property type="term" value="P:L-valine import across plasma membrane"/>
    <property type="evidence" value="ECO:0007669"/>
    <property type="project" value="TreeGrafter"/>
</dbReference>
<dbReference type="GO" id="GO:0015188">
    <property type="term" value="F:L-isoleucine transmembrane transporter activity"/>
    <property type="evidence" value="ECO:0007669"/>
    <property type="project" value="TreeGrafter"/>
</dbReference>